<dbReference type="Pfam" id="PF19875">
    <property type="entry name" value="DUF6348"/>
    <property type="match status" value="1"/>
</dbReference>
<gene>
    <name evidence="1" type="ORF">HD596_006131</name>
</gene>
<sequence>MQHALPPHLAPALKGTFGRDQLIGVKAFFGGGEASDIAEIRGDGDYHEAGSRTLAGLDRSRPARPTPRTFVLLVHHETS</sequence>
<dbReference type="EMBL" id="JACHMB010000001">
    <property type="protein sequence ID" value="MBB5779375.1"/>
    <property type="molecule type" value="Genomic_DNA"/>
</dbReference>
<protein>
    <submittedName>
        <fullName evidence="1">Uncharacterized protein</fullName>
    </submittedName>
</protein>
<evidence type="ECO:0000313" key="1">
    <source>
        <dbReference type="EMBL" id="MBB5779375.1"/>
    </source>
</evidence>
<dbReference type="AlphaFoldDB" id="A0A7W9G8Y1"/>
<comment type="caution">
    <text evidence="1">The sequence shown here is derived from an EMBL/GenBank/DDBJ whole genome shotgun (WGS) entry which is preliminary data.</text>
</comment>
<dbReference type="Proteomes" id="UP000579153">
    <property type="component" value="Unassembled WGS sequence"/>
</dbReference>
<name>A0A7W9G8Y1_9ACTN</name>
<keyword evidence="2" id="KW-1185">Reference proteome</keyword>
<accession>A0A7W9G8Y1</accession>
<dbReference type="InterPro" id="IPR045929">
    <property type="entry name" value="DUF6348"/>
</dbReference>
<reference evidence="1 2" key="1">
    <citation type="submission" date="2020-08" db="EMBL/GenBank/DDBJ databases">
        <title>Sequencing the genomes of 1000 actinobacteria strains.</title>
        <authorList>
            <person name="Klenk H.-P."/>
        </authorList>
    </citation>
    <scope>NUCLEOTIDE SEQUENCE [LARGE SCALE GENOMIC DNA]</scope>
    <source>
        <strain evidence="1 2">DSM 45507</strain>
    </source>
</reference>
<proteinExistence type="predicted"/>
<organism evidence="1 2">
    <name type="scientific">Nonomuraea jabiensis</name>
    <dbReference type="NCBI Taxonomy" id="882448"/>
    <lineage>
        <taxon>Bacteria</taxon>
        <taxon>Bacillati</taxon>
        <taxon>Actinomycetota</taxon>
        <taxon>Actinomycetes</taxon>
        <taxon>Streptosporangiales</taxon>
        <taxon>Streptosporangiaceae</taxon>
        <taxon>Nonomuraea</taxon>
    </lineage>
</organism>
<evidence type="ECO:0000313" key="2">
    <source>
        <dbReference type="Proteomes" id="UP000579153"/>
    </source>
</evidence>